<reference evidence="2" key="1">
    <citation type="submission" date="2025-05" db="UniProtKB">
        <authorList>
            <consortium name="RefSeq"/>
        </authorList>
    </citation>
    <scope>NUCLEOTIDE SEQUENCE [LARGE SCALE GENOMIC DNA]</scope>
</reference>
<dbReference type="RefSeq" id="XP_015877138.2">
    <property type="nucleotide sequence ID" value="XM_016021652.4"/>
</dbReference>
<reference evidence="3" key="2">
    <citation type="submission" date="2025-08" db="UniProtKB">
        <authorList>
            <consortium name="RefSeq"/>
        </authorList>
    </citation>
    <scope>IDENTIFICATION</scope>
    <source>
        <tissue evidence="3">Seedling</tissue>
    </source>
</reference>
<evidence type="ECO:0000256" key="1">
    <source>
        <dbReference type="SAM" id="MobiDB-lite"/>
    </source>
</evidence>
<dbReference type="KEGG" id="zju:107413640"/>
<feature type="region of interest" description="Disordered" evidence="1">
    <location>
        <begin position="132"/>
        <end position="165"/>
    </location>
</feature>
<feature type="compositionally biased region" description="Low complexity" evidence="1">
    <location>
        <begin position="48"/>
        <end position="62"/>
    </location>
</feature>
<accession>A0A6P3ZFI1</accession>
<keyword evidence="2" id="KW-1185">Reference proteome</keyword>
<evidence type="ECO:0000313" key="2">
    <source>
        <dbReference type="Proteomes" id="UP001652623"/>
    </source>
</evidence>
<feature type="region of interest" description="Disordered" evidence="1">
    <location>
        <begin position="30"/>
        <end position="108"/>
    </location>
</feature>
<dbReference type="Proteomes" id="UP001652623">
    <property type="component" value="Chromosome 1"/>
</dbReference>
<dbReference type="GeneID" id="107413640"/>
<sequence>MKMKPPRPRPPPSLHSNFFFSIKQVEKRLKLEDPVESSKPPPTPTPLPLIESNSSAAESLSSPLYLHLDQPNNQSNTTTLPESSEPPLAFLSCSPQIPPQQTTTTQVDNAETINKPEVEAVDDIQHLIRLLGLSDGPQEAEEQVTEREREGSGCSGSGNDSDSDSGCNSCHCEGGFYAKIAGVKGPKCGKEMQRLDGWIKYLLNDGGEERIEPLRLSLLLLGKAAVISEAANGGFGGLEFPSAIQDFLLNDPPPKT</sequence>
<dbReference type="AlphaFoldDB" id="A0A6P3ZFI1"/>
<feature type="compositionally biased region" description="Polar residues" evidence="1">
    <location>
        <begin position="70"/>
        <end position="82"/>
    </location>
</feature>
<name>A0A6P3ZFI1_ZIZJJ</name>
<proteinExistence type="predicted"/>
<gene>
    <name evidence="3" type="primary">LOC107413640</name>
</gene>
<dbReference type="InParanoid" id="A0A6P3ZFI1"/>
<evidence type="ECO:0000313" key="3">
    <source>
        <dbReference type="RefSeq" id="XP_015877138.2"/>
    </source>
</evidence>
<protein>
    <submittedName>
        <fullName evidence="3">Uncharacterized protein LOC107413640</fullName>
    </submittedName>
</protein>
<organism evidence="2 3">
    <name type="scientific">Ziziphus jujuba</name>
    <name type="common">Chinese jujube</name>
    <name type="synonym">Ziziphus sativa</name>
    <dbReference type="NCBI Taxonomy" id="326968"/>
    <lineage>
        <taxon>Eukaryota</taxon>
        <taxon>Viridiplantae</taxon>
        <taxon>Streptophyta</taxon>
        <taxon>Embryophyta</taxon>
        <taxon>Tracheophyta</taxon>
        <taxon>Spermatophyta</taxon>
        <taxon>Magnoliopsida</taxon>
        <taxon>eudicotyledons</taxon>
        <taxon>Gunneridae</taxon>
        <taxon>Pentapetalae</taxon>
        <taxon>rosids</taxon>
        <taxon>fabids</taxon>
        <taxon>Rosales</taxon>
        <taxon>Rhamnaceae</taxon>
        <taxon>Paliureae</taxon>
        <taxon>Ziziphus</taxon>
    </lineage>
</organism>